<comment type="subcellular location">
    <subcellularLocation>
        <location evidence="9">Cell membrane</location>
        <topology evidence="9">Single-pass membrane protein</topology>
    </subcellularLocation>
    <subcellularLocation>
        <location evidence="1">Membrane</location>
    </subcellularLocation>
</comment>
<evidence type="ECO:0000256" key="2">
    <source>
        <dbReference type="ARBA" id="ARBA00022448"/>
    </source>
</evidence>
<comment type="caution">
    <text evidence="10">The sequence shown here is derived from an EMBL/GenBank/DDBJ whole genome shotgun (WGS) entry which is preliminary data.</text>
</comment>
<keyword evidence="2 9" id="KW-0813">Transport</keyword>
<evidence type="ECO:0000313" key="10">
    <source>
        <dbReference type="EMBL" id="OZM55888.1"/>
    </source>
</evidence>
<dbReference type="InterPro" id="IPR005807">
    <property type="entry name" value="SecE_bac"/>
</dbReference>
<evidence type="ECO:0000256" key="7">
    <source>
        <dbReference type="ARBA" id="ARBA00023010"/>
    </source>
</evidence>
<evidence type="ECO:0000256" key="5">
    <source>
        <dbReference type="ARBA" id="ARBA00022927"/>
    </source>
</evidence>
<evidence type="ECO:0000256" key="4">
    <source>
        <dbReference type="ARBA" id="ARBA00022692"/>
    </source>
</evidence>
<dbReference type="NCBIfam" id="TIGR00964">
    <property type="entry name" value="secE_bact"/>
    <property type="match status" value="1"/>
</dbReference>
<protein>
    <recommendedName>
        <fullName evidence="9">Protein translocase subunit SecE</fullName>
    </recommendedName>
</protein>
<dbReference type="GO" id="GO:0009306">
    <property type="term" value="P:protein secretion"/>
    <property type="evidence" value="ECO:0007669"/>
    <property type="project" value="UniProtKB-UniRule"/>
</dbReference>
<keyword evidence="4 9" id="KW-0812">Transmembrane</keyword>
<dbReference type="GO" id="GO:0006605">
    <property type="term" value="P:protein targeting"/>
    <property type="evidence" value="ECO:0007669"/>
    <property type="project" value="UniProtKB-UniRule"/>
</dbReference>
<evidence type="ECO:0000256" key="9">
    <source>
        <dbReference type="HAMAP-Rule" id="MF_00422"/>
    </source>
</evidence>
<dbReference type="PANTHER" id="PTHR33910">
    <property type="entry name" value="PROTEIN TRANSLOCASE SUBUNIT SECE"/>
    <property type="match status" value="1"/>
</dbReference>
<keyword evidence="3 9" id="KW-1003">Cell membrane</keyword>
<dbReference type="EMBL" id="NPIA01000010">
    <property type="protein sequence ID" value="OZM55888.1"/>
    <property type="molecule type" value="Genomic_DNA"/>
</dbReference>
<dbReference type="GO" id="GO:0005886">
    <property type="term" value="C:plasma membrane"/>
    <property type="evidence" value="ECO:0007669"/>
    <property type="project" value="UniProtKB-SubCell"/>
</dbReference>
<dbReference type="GO" id="GO:0065002">
    <property type="term" value="P:intracellular protein transmembrane transport"/>
    <property type="evidence" value="ECO:0007669"/>
    <property type="project" value="UniProtKB-UniRule"/>
</dbReference>
<dbReference type="HAMAP" id="MF_00422">
    <property type="entry name" value="SecE"/>
    <property type="match status" value="1"/>
</dbReference>
<dbReference type="PROSITE" id="PS01067">
    <property type="entry name" value="SECE_SEC61G"/>
    <property type="match status" value="1"/>
</dbReference>
<dbReference type="AlphaFoldDB" id="A0A263BQN7"/>
<comment type="subunit">
    <text evidence="9">Component of the Sec protein translocase complex. Heterotrimer consisting of SecY, SecE and SecG subunits. The heterotrimers can form oligomers, although 1 heterotrimer is thought to be able to translocate proteins. Interacts with the ribosome. Interacts with SecDF, and other proteins may be involved. Interacts with SecA.</text>
</comment>
<comment type="similarity">
    <text evidence="9">Belongs to the SecE/SEC61-gamma family.</text>
</comment>
<dbReference type="Proteomes" id="UP000217083">
    <property type="component" value="Unassembled WGS sequence"/>
</dbReference>
<dbReference type="PANTHER" id="PTHR33910:SF1">
    <property type="entry name" value="PROTEIN TRANSLOCASE SUBUNIT SECE"/>
    <property type="match status" value="1"/>
</dbReference>
<dbReference type="InterPro" id="IPR001901">
    <property type="entry name" value="Translocase_SecE/Sec61-g"/>
</dbReference>
<evidence type="ECO:0000256" key="3">
    <source>
        <dbReference type="ARBA" id="ARBA00022475"/>
    </source>
</evidence>
<reference evidence="11" key="1">
    <citation type="submission" date="2017-08" db="EMBL/GenBank/DDBJ databases">
        <authorList>
            <person name="Huang Z."/>
        </authorList>
    </citation>
    <scope>NUCLEOTIDE SEQUENCE [LARGE SCALE GENOMIC DNA]</scope>
    <source>
        <strain evidence="11">SA5d-4</strain>
    </source>
</reference>
<name>A0A263BQN7_9BACI</name>
<evidence type="ECO:0000256" key="1">
    <source>
        <dbReference type="ARBA" id="ARBA00004370"/>
    </source>
</evidence>
<sequence length="56" mass="6727">MNFFRNVVKEMKKVSWPTRKELVRYTITVLSTVAFVSVFFWVIDIGLNYLMQFIYG</sequence>
<reference evidence="10 11" key="2">
    <citation type="submission" date="2017-09" db="EMBL/GenBank/DDBJ databases">
        <title>Bacillus patelloidae sp. nov., isolated from the intestinal tract of a marine limpet.</title>
        <authorList>
            <person name="Liu R."/>
            <person name="Dong C."/>
            <person name="Shao Z."/>
        </authorList>
    </citation>
    <scope>NUCLEOTIDE SEQUENCE [LARGE SCALE GENOMIC DNA]</scope>
    <source>
        <strain evidence="10 11">SA5d-4</strain>
    </source>
</reference>
<keyword evidence="6 9" id="KW-1133">Transmembrane helix</keyword>
<dbReference type="GO" id="GO:0008320">
    <property type="term" value="F:protein transmembrane transporter activity"/>
    <property type="evidence" value="ECO:0007669"/>
    <property type="project" value="UniProtKB-UniRule"/>
</dbReference>
<organism evidence="10 11">
    <name type="scientific">Lottiidibacillus patelloidae</name>
    <dbReference type="NCBI Taxonomy" id="2670334"/>
    <lineage>
        <taxon>Bacteria</taxon>
        <taxon>Bacillati</taxon>
        <taxon>Bacillota</taxon>
        <taxon>Bacilli</taxon>
        <taxon>Bacillales</taxon>
        <taxon>Bacillaceae</taxon>
        <taxon>Lottiidibacillus</taxon>
    </lineage>
</organism>
<dbReference type="Pfam" id="PF00584">
    <property type="entry name" value="SecE"/>
    <property type="match status" value="1"/>
</dbReference>
<evidence type="ECO:0000313" key="11">
    <source>
        <dbReference type="Proteomes" id="UP000217083"/>
    </source>
</evidence>
<proteinExistence type="inferred from homology"/>
<dbReference type="InterPro" id="IPR038379">
    <property type="entry name" value="SecE_sf"/>
</dbReference>
<keyword evidence="5 9" id="KW-0653">Protein transport</keyword>
<feature type="transmembrane region" description="Helical" evidence="9">
    <location>
        <begin position="21"/>
        <end position="43"/>
    </location>
</feature>
<gene>
    <name evidence="9" type="primary">secE</name>
    <name evidence="10" type="ORF">CIB95_14580</name>
</gene>
<accession>A0A263BQN7</accession>
<comment type="function">
    <text evidence="9">Essential subunit of the Sec protein translocation channel SecYEG. Clamps together the 2 halves of SecY. May contact the channel plug during translocation.</text>
</comment>
<keyword evidence="11" id="KW-1185">Reference proteome</keyword>
<evidence type="ECO:0000256" key="6">
    <source>
        <dbReference type="ARBA" id="ARBA00022989"/>
    </source>
</evidence>
<evidence type="ECO:0000256" key="8">
    <source>
        <dbReference type="ARBA" id="ARBA00023136"/>
    </source>
</evidence>
<keyword evidence="7 9" id="KW-0811">Translocation</keyword>
<keyword evidence="8 9" id="KW-0472">Membrane</keyword>
<dbReference type="GO" id="GO:0043952">
    <property type="term" value="P:protein transport by the Sec complex"/>
    <property type="evidence" value="ECO:0007669"/>
    <property type="project" value="UniProtKB-UniRule"/>
</dbReference>
<dbReference type="RefSeq" id="WP_094926358.1">
    <property type="nucleotide sequence ID" value="NZ_NPIA01000010.1"/>
</dbReference>
<dbReference type="Gene3D" id="1.20.5.1030">
    <property type="entry name" value="Preprotein translocase secy subunit"/>
    <property type="match status" value="1"/>
</dbReference>